<dbReference type="PANTHER" id="PTHR47755:SF1">
    <property type="entry name" value="CELL DIVISION PROTEIN FTSX"/>
    <property type="match status" value="1"/>
</dbReference>
<proteinExistence type="predicted"/>
<feature type="compositionally biased region" description="Low complexity" evidence="1">
    <location>
        <begin position="33"/>
        <end position="45"/>
    </location>
</feature>
<keyword evidence="4" id="KW-1185">Reference proteome</keyword>
<feature type="transmembrane region" description="Helical" evidence="2">
    <location>
        <begin position="312"/>
        <end position="337"/>
    </location>
</feature>
<dbReference type="EMBL" id="BKCN01000005">
    <property type="protein sequence ID" value="GER03621.1"/>
    <property type="molecule type" value="Genomic_DNA"/>
</dbReference>
<dbReference type="GO" id="GO:0032153">
    <property type="term" value="C:cell division site"/>
    <property type="evidence" value="ECO:0007669"/>
    <property type="project" value="TreeGrafter"/>
</dbReference>
<evidence type="ECO:0000256" key="2">
    <source>
        <dbReference type="SAM" id="Phobius"/>
    </source>
</evidence>
<organism evidence="3 4">
    <name type="scientific">Iodidimonas nitroreducens</name>
    <dbReference type="NCBI Taxonomy" id="1236968"/>
    <lineage>
        <taxon>Bacteria</taxon>
        <taxon>Pseudomonadati</taxon>
        <taxon>Pseudomonadota</taxon>
        <taxon>Alphaproteobacteria</taxon>
        <taxon>Iodidimonadales</taxon>
        <taxon>Iodidimonadaceae</taxon>
        <taxon>Iodidimonas</taxon>
    </lineage>
</organism>
<dbReference type="Proteomes" id="UP000324996">
    <property type="component" value="Unassembled WGS sequence"/>
</dbReference>
<name>A0A5A7N5P5_9PROT</name>
<sequence>MRWHDPQKPGGFGRKNPPRSPGHGLGRTPKPFAGQTATQSAAPSSAARTGLLSLKRKSLRFLPENSLAGGTLPWVIGIMVFLCTLASIFAFALHQSMGDWADKLSQQISVQIVTADGKARRQQADAALALLPTIPGIENAVRLSDAESKALLEPWLGAGNVTDDLPVPILIEVTTSPGARIDLAALEAQVQKVAPDANLDDHERWLVQLNRLSTSLQMVALLVVGLILSATAAIAAFGTRAGLSAHRASIEIMHHMGAEDGLIAHEFRYRFMLQGLKGGLGGLIAGLLVMLTLGHFASQIGSGLVPDLSLSALAWLLLILLPIFAALLTMMAAHVTVHRELAGYS</sequence>
<gene>
    <name evidence="3" type="ORF">JCM17846_13030</name>
</gene>
<evidence type="ECO:0000313" key="3">
    <source>
        <dbReference type="EMBL" id="GER03621.1"/>
    </source>
</evidence>
<reference evidence="3 4" key="1">
    <citation type="submission" date="2019-09" db="EMBL/GenBank/DDBJ databases">
        <title>NBRP : Genome information of microbial organism related human and environment.</title>
        <authorList>
            <person name="Hattori M."/>
            <person name="Oshima K."/>
            <person name="Inaba H."/>
            <person name="Suda W."/>
            <person name="Sakamoto M."/>
            <person name="Iino T."/>
            <person name="Kitahara M."/>
            <person name="Oshida Y."/>
            <person name="Iida T."/>
            <person name="Kudo T."/>
            <person name="Itoh T."/>
            <person name="Ohkuma M."/>
        </authorList>
    </citation>
    <scope>NUCLEOTIDE SEQUENCE [LARGE SCALE GENOMIC DNA]</scope>
    <source>
        <strain evidence="3 4">Q-1</strain>
    </source>
</reference>
<feature type="region of interest" description="Disordered" evidence="1">
    <location>
        <begin position="1"/>
        <end position="45"/>
    </location>
</feature>
<keyword evidence="2" id="KW-1133">Transmembrane helix</keyword>
<protein>
    <submittedName>
        <fullName evidence="3">Cell division protein</fullName>
    </submittedName>
</protein>
<dbReference type="RefSeq" id="WP_052371099.1">
    <property type="nucleotide sequence ID" value="NZ_BKCN01000005.1"/>
</dbReference>
<evidence type="ECO:0000256" key="1">
    <source>
        <dbReference type="SAM" id="MobiDB-lite"/>
    </source>
</evidence>
<dbReference type="PANTHER" id="PTHR47755">
    <property type="entry name" value="CELL DIVISION PROTEIN FTSX"/>
    <property type="match status" value="1"/>
</dbReference>
<feature type="transmembrane region" description="Helical" evidence="2">
    <location>
        <begin position="66"/>
        <end position="93"/>
    </location>
</feature>
<comment type="caution">
    <text evidence="3">The sequence shown here is derived from an EMBL/GenBank/DDBJ whole genome shotgun (WGS) entry which is preliminary data.</text>
</comment>
<keyword evidence="2" id="KW-0472">Membrane</keyword>
<dbReference type="AlphaFoldDB" id="A0A5A7N5P5"/>
<keyword evidence="3" id="KW-0131">Cell cycle</keyword>
<dbReference type="InterPro" id="IPR004513">
    <property type="entry name" value="FtsX"/>
</dbReference>
<dbReference type="GO" id="GO:0051301">
    <property type="term" value="P:cell division"/>
    <property type="evidence" value="ECO:0007669"/>
    <property type="project" value="UniProtKB-KW"/>
</dbReference>
<accession>A0A5A7N5P5</accession>
<feature type="transmembrane region" description="Helical" evidence="2">
    <location>
        <begin position="216"/>
        <end position="237"/>
    </location>
</feature>
<evidence type="ECO:0000313" key="4">
    <source>
        <dbReference type="Proteomes" id="UP000324996"/>
    </source>
</evidence>
<dbReference type="GO" id="GO:0016020">
    <property type="term" value="C:membrane"/>
    <property type="evidence" value="ECO:0007669"/>
    <property type="project" value="InterPro"/>
</dbReference>
<keyword evidence="2" id="KW-0812">Transmembrane</keyword>
<keyword evidence="3" id="KW-0132">Cell division</keyword>
<feature type="transmembrane region" description="Helical" evidence="2">
    <location>
        <begin position="278"/>
        <end position="300"/>
    </location>
</feature>